<accession>A0A7J3ZIP5</accession>
<proteinExistence type="predicted"/>
<gene>
    <name evidence="1" type="ORF">ENM78_00360</name>
</gene>
<organism evidence="1">
    <name type="scientific">Fervidicoccus fontis</name>
    <dbReference type="NCBI Taxonomy" id="683846"/>
    <lineage>
        <taxon>Archaea</taxon>
        <taxon>Thermoproteota</taxon>
        <taxon>Thermoprotei</taxon>
        <taxon>Fervidicoccales</taxon>
        <taxon>Fervidicoccaceae</taxon>
        <taxon>Fervidicoccus</taxon>
    </lineage>
</organism>
<dbReference type="EMBL" id="DRZC01000006">
    <property type="protein sequence ID" value="HHQ79908.1"/>
    <property type="molecule type" value="Genomic_DNA"/>
</dbReference>
<sequence>MIIVTEDLEVVSPETEISCRPPAGERWRSMPPATRDPERIERLQKRVLEIVRGREYEEVFVALNKHYRQLLPDLTPHAKRVIAGFMGLGRGARALKEWLSR</sequence>
<evidence type="ECO:0000313" key="1">
    <source>
        <dbReference type="EMBL" id="HHQ79908.1"/>
    </source>
</evidence>
<comment type="caution">
    <text evidence="1">The sequence shown here is derived from an EMBL/GenBank/DDBJ whole genome shotgun (WGS) entry which is preliminary data.</text>
</comment>
<protein>
    <submittedName>
        <fullName evidence="1">Uncharacterized protein</fullName>
    </submittedName>
</protein>
<dbReference type="AlphaFoldDB" id="A0A7J3ZIP5"/>
<name>A0A7J3ZIP5_9CREN</name>
<reference evidence="1" key="1">
    <citation type="journal article" date="2020" name="mSystems">
        <title>Genome- and Community-Level Interaction Insights into Carbon Utilization and Element Cycling Functions of Hydrothermarchaeota in Hydrothermal Sediment.</title>
        <authorList>
            <person name="Zhou Z."/>
            <person name="Liu Y."/>
            <person name="Xu W."/>
            <person name="Pan J."/>
            <person name="Luo Z.H."/>
            <person name="Li M."/>
        </authorList>
    </citation>
    <scope>NUCLEOTIDE SEQUENCE [LARGE SCALE GENOMIC DNA]</scope>
    <source>
        <strain evidence="1">SpSt-1116</strain>
    </source>
</reference>